<dbReference type="VEuPathDB" id="FungiDB:PV07_10605"/>
<dbReference type="Pfam" id="PF11951">
    <property type="entry name" value="Fungal_trans_2"/>
    <property type="match status" value="1"/>
</dbReference>
<dbReference type="AlphaFoldDB" id="A0A0D2AJ59"/>
<dbReference type="EMBL" id="KN847045">
    <property type="protein sequence ID" value="KIW24927.1"/>
    <property type="molecule type" value="Genomic_DNA"/>
</dbReference>
<dbReference type="PANTHER" id="PTHR37540">
    <property type="entry name" value="TRANSCRIPTION FACTOR (ACR-2), PUTATIVE-RELATED-RELATED"/>
    <property type="match status" value="1"/>
</dbReference>
<dbReference type="GeneID" id="27349799"/>
<gene>
    <name evidence="1" type="ORF">PV07_10605</name>
</gene>
<evidence type="ECO:0000313" key="1">
    <source>
        <dbReference type="EMBL" id="KIW24927.1"/>
    </source>
</evidence>
<keyword evidence="2" id="KW-1185">Reference proteome</keyword>
<name>A0A0D2AJ59_9EURO</name>
<protein>
    <submittedName>
        <fullName evidence="1">Uncharacterized protein</fullName>
    </submittedName>
</protein>
<dbReference type="PANTHER" id="PTHR37540:SF5">
    <property type="entry name" value="TRANSCRIPTION FACTOR DOMAIN-CONTAINING PROTEIN"/>
    <property type="match status" value="1"/>
</dbReference>
<dbReference type="RefSeq" id="XP_016245143.1">
    <property type="nucleotide sequence ID" value="XM_016397952.1"/>
</dbReference>
<reference evidence="1 2" key="1">
    <citation type="submission" date="2015-01" db="EMBL/GenBank/DDBJ databases">
        <title>The Genome Sequence of Cladophialophora immunda CBS83496.</title>
        <authorList>
            <consortium name="The Broad Institute Genomics Platform"/>
            <person name="Cuomo C."/>
            <person name="de Hoog S."/>
            <person name="Gorbushina A."/>
            <person name="Stielow B."/>
            <person name="Teixiera M."/>
            <person name="Abouelleil A."/>
            <person name="Chapman S.B."/>
            <person name="Priest M."/>
            <person name="Young S.K."/>
            <person name="Wortman J."/>
            <person name="Nusbaum C."/>
            <person name="Birren B."/>
        </authorList>
    </citation>
    <scope>NUCLEOTIDE SEQUENCE [LARGE SCALE GENOMIC DNA]</scope>
    <source>
        <strain evidence="1 2">CBS 83496</strain>
    </source>
</reference>
<evidence type="ECO:0000313" key="2">
    <source>
        <dbReference type="Proteomes" id="UP000054466"/>
    </source>
</evidence>
<accession>A0A0D2AJ59</accession>
<dbReference type="Proteomes" id="UP000054466">
    <property type="component" value="Unassembled WGS sequence"/>
</dbReference>
<proteinExistence type="predicted"/>
<dbReference type="STRING" id="569365.A0A0D2AJ59"/>
<dbReference type="OrthoDB" id="4158087at2759"/>
<dbReference type="HOGENOM" id="CLU_542900_0_0_1"/>
<dbReference type="InterPro" id="IPR021858">
    <property type="entry name" value="Fun_TF"/>
</dbReference>
<organism evidence="1 2">
    <name type="scientific">Cladophialophora immunda</name>
    <dbReference type="NCBI Taxonomy" id="569365"/>
    <lineage>
        <taxon>Eukaryota</taxon>
        <taxon>Fungi</taxon>
        <taxon>Dikarya</taxon>
        <taxon>Ascomycota</taxon>
        <taxon>Pezizomycotina</taxon>
        <taxon>Eurotiomycetes</taxon>
        <taxon>Chaetothyriomycetidae</taxon>
        <taxon>Chaetothyriales</taxon>
        <taxon>Herpotrichiellaceae</taxon>
        <taxon>Cladophialophora</taxon>
    </lineage>
</organism>
<sequence length="511" mass="58530">MFITYNDLDDMRDARKRSQINAYVNRGRRVNKVKSSTQRPSRPPLQWQARHPIRTSTPAKVEPELLAQAKHVADIRDPHVTEEIIYALLKRRRLPKLSLQYGLGGHRRDPFASFPIPQSGQVEWAADFFLQDYATMNASLYSDESGRNWLTGTLFPLALQSDMLFEALILSMARYSHPAGANALVPGGVHFAHLRSSVLGKLHRTLSQDKEISTSDTTIHTVICLIAADFFAGHDDHAATHLKGLQTLVSLRGGLEHGKFDRQTKYNLAGTHALCSFAEQRLQESSPLAVQPESELTYPKHPFSPQLCTEIATLPRGISDIALDGRISTQIIELLCRLAHMAQETPLTKRATTEEIYNVSVDLLTFITRTNLSPLERSVCIFCWLFVLREQPDRNESQKFYGQFLDNMRRRIKETATSFMSLEGAKPDYVTWGVAILVVEKSSERIGLTEDERAEVFEELIRRHPAARRWKETVKSLKRFFFLDAWVEEYRVWWNKEIGRCKRRSQEHERS</sequence>